<sequence length="43" mass="4732">MSDLSFGSFPDLLESNTLSSTPGELNNFEQSTVTNINEQHKCV</sequence>
<dbReference type="Proteomes" id="UP000663873">
    <property type="component" value="Unassembled WGS sequence"/>
</dbReference>
<proteinExistence type="predicted"/>
<protein>
    <submittedName>
        <fullName evidence="2">Uncharacterized protein</fullName>
    </submittedName>
</protein>
<accession>A0A822AEK6</accession>
<evidence type="ECO:0000256" key="1">
    <source>
        <dbReference type="SAM" id="MobiDB-lite"/>
    </source>
</evidence>
<evidence type="ECO:0000313" key="2">
    <source>
        <dbReference type="EMBL" id="CAF4994910.1"/>
    </source>
</evidence>
<keyword evidence="3" id="KW-1185">Reference proteome</keyword>
<feature type="non-terminal residue" evidence="2">
    <location>
        <position position="43"/>
    </location>
</feature>
<organism evidence="2 3">
    <name type="scientific">Rotaria socialis</name>
    <dbReference type="NCBI Taxonomy" id="392032"/>
    <lineage>
        <taxon>Eukaryota</taxon>
        <taxon>Metazoa</taxon>
        <taxon>Spiralia</taxon>
        <taxon>Gnathifera</taxon>
        <taxon>Rotifera</taxon>
        <taxon>Eurotatoria</taxon>
        <taxon>Bdelloidea</taxon>
        <taxon>Philodinida</taxon>
        <taxon>Philodinidae</taxon>
        <taxon>Rotaria</taxon>
    </lineage>
</organism>
<reference evidence="2" key="1">
    <citation type="submission" date="2021-02" db="EMBL/GenBank/DDBJ databases">
        <authorList>
            <person name="Nowell W R."/>
        </authorList>
    </citation>
    <scope>NUCLEOTIDE SEQUENCE</scope>
</reference>
<feature type="compositionally biased region" description="Polar residues" evidence="1">
    <location>
        <begin position="14"/>
        <end position="37"/>
    </location>
</feature>
<dbReference type="EMBL" id="CAJOBP010108090">
    <property type="protein sequence ID" value="CAF4994910.1"/>
    <property type="molecule type" value="Genomic_DNA"/>
</dbReference>
<name>A0A822AEK6_9BILA</name>
<evidence type="ECO:0000313" key="3">
    <source>
        <dbReference type="Proteomes" id="UP000663873"/>
    </source>
</evidence>
<gene>
    <name evidence="2" type="ORF">UJA718_LOCUS50028</name>
</gene>
<feature type="region of interest" description="Disordered" evidence="1">
    <location>
        <begin position="1"/>
        <end position="43"/>
    </location>
</feature>
<dbReference type="AlphaFoldDB" id="A0A822AEK6"/>
<comment type="caution">
    <text evidence="2">The sequence shown here is derived from an EMBL/GenBank/DDBJ whole genome shotgun (WGS) entry which is preliminary data.</text>
</comment>